<gene>
    <name evidence="3" type="ordered locus">Deipe_2966</name>
</gene>
<accession>L0A3J9</accession>
<keyword evidence="4" id="KW-1185">Reference proteome</keyword>
<dbReference type="Gene3D" id="3.40.50.12780">
    <property type="entry name" value="N-terminal domain of ligase-like"/>
    <property type="match status" value="1"/>
</dbReference>
<dbReference type="NCBIfam" id="NF006181">
    <property type="entry name" value="PRK08314.1"/>
    <property type="match status" value="1"/>
</dbReference>
<dbReference type="Gene3D" id="3.30.300.30">
    <property type="match status" value="1"/>
</dbReference>
<sequence length="553" mass="59908">MTSRSAPLPSYWPEGVPRFLTTPRSSLYHNLETTAARFPDKVGLWFYGRELTFAELLRDAARLSGHLQRQGVGKGDRVLVWLQNSPQFVTACHAVWRAGGVVVPLSPMLTAQELSFFLADAGIRVGVVGAELYTKARAAGLGHAVVANCCVGTENSPVPVPETLQADEHAEGGDVTWAQALSGAEGEVVPVGFDDLAVMPYTSGTTGRPKGCMHTHGNVQANVHAAGVWVRSSCEDISLGTLPFFHVTGLVNSMLSVVAGGSKLVMMARWDRVTAITLIREQGCTLWTNTATMIVDLLAQPGLTQEDFRSLRRVSGGGAPLPEAVGRRFEELAGFRFLEGYGLSETMAQTHTNPPQAPKLQCLGVPIPSTQARIIDPETLTELGPGETGEIVVSGPQVMQGYWQRPEANAEAFVELGGTRFLRSGDLGYVDDEGYFFMVDRLKRMINAAGLKVWPAEVENVLYKHPAVLQACVISVPDERTGERARALIVLREGQSATGEQIAEWAREHLAAYKIPRDWQIVDGLPVAGTGKINWRALQEQVRQTMTAPSSTS</sequence>
<organism evidence="3 4">
    <name type="scientific">Deinococcus peraridilitoris (strain DSM 19664 / LMG 22246 / CIP 109416 / KR-200)</name>
    <dbReference type="NCBI Taxonomy" id="937777"/>
    <lineage>
        <taxon>Bacteria</taxon>
        <taxon>Thermotogati</taxon>
        <taxon>Deinococcota</taxon>
        <taxon>Deinococci</taxon>
        <taxon>Deinococcales</taxon>
        <taxon>Deinococcaceae</taxon>
        <taxon>Deinococcus</taxon>
    </lineage>
</organism>
<feature type="domain" description="AMP-dependent synthetase/ligase" evidence="1">
    <location>
        <begin position="31"/>
        <end position="403"/>
    </location>
</feature>
<dbReference type="Proteomes" id="UP000010467">
    <property type="component" value="Chromosome"/>
</dbReference>
<dbReference type="GO" id="GO:0016878">
    <property type="term" value="F:acid-thiol ligase activity"/>
    <property type="evidence" value="ECO:0007669"/>
    <property type="project" value="UniProtKB-ARBA"/>
</dbReference>
<dbReference type="PATRIC" id="fig|937777.3.peg.2984"/>
<dbReference type="STRING" id="937777.Deipe_2966"/>
<dbReference type="eggNOG" id="COG0318">
    <property type="taxonomic scope" value="Bacteria"/>
</dbReference>
<dbReference type="KEGG" id="dpd:Deipe_2966"/>
<name>L0A3J9_DEIPD</name>
<dbReference type="OrthoDB" id="9757771at2"/>
<dbReference type="Pfam" id="PF00501">
    <property type="entry name" value="AMP-binding"/>
    <property type="match status" value="1"/>
</dbReference>
<dbReference type="SUPFAM" id="SSF56801">
    <property type="entry name" value="Acetyl-CoA synthetase-like"/>
    <property type="match status" value="1"/>
</dbReference>
<dbReference type="PANTHER" id="PTHR43767:SF1">
    <property type="entry name" value="NONRIBOSOMAL PEPTIDE SYNTHASE PES1 (EUROFUNG)-RELATED"/>
    <property type="match status" value="1"/>
</dbReference>
<evidence type="ECO:0000259" key="1">
    <source>
        <dbReference type="Pfam" id="PF00501"/>
    </source>
</evidence>
<evidence type="ECO:0000259" key="2">
    <source>
        <dbReference type="Pfam" id="PF13193"/>
    </source>
</evidence>
<dbReference type="PROSITE" id="PS00455">
    <property type="entry name" value="AMP_BINDING"/>
    <property type="match status" value="1"/>
</dbReference>
<dbReference type="HOGENOM" id="CLU_000022_59_7_0"/>
<proteinExistence type="predicted"/>
<dbReference type="EMBL" id="CP003382">
    <property type="protein sequence ID" value="AFZ68421.1"/>
    <property type="molecule type" value="Genomic_DNA"/>
</dbReference>
<dbReference type="InterPro" id="IPR020845">
    <property type="entry name" value="AMP-binding_CS"/>
</dbReference>
<dbReference type="InterPro" id="IPR045851">
    <property type="entry name" value="AMP-bd_C_sf"/>
</dbReference>
<evidence type="ECO:0000313" key="3">
    <source>
        <dbReference type="EMBL" id="AFZ68421.1"/>
    </source>
</evidence>
<dbReference type="InterPro" id="IPR042099">
    <property type="entry name" value="ANL_N_sf"/>
</dbReference>
<evidence type="ECO:0000313" key="4">
    <source>
        <dbReference type="Proteomes" id="UP000010467"/>
    </source>
</evidence>
<dbReference type="PANTHER" id="PTHR43767">
    <property type="entry name" value="LONG-CHAIN-FATTY-ACID--COA LIGASE"/>
    <property type="match status" value="1"/>
</dbReference>
<dbReference type="AlphaFoldDB" id="L0A3J9"/>
<keyword evidence="3" id="KW-0436">Ligase</keyword>
<dbReference type="Pfam" id="PF13193">
    <property type="entry name" value="AMP-binding_C"/>
    <property type="match status" value="1"/>
</dbReference>
<feature type="domain" description="AMP-binding enzyme C-terminal" evidence="2">
    <location>
        <begin position="457"/>
        <end position="532"/>
    </location>
</feature>
<dbReference type="InterPro" id="IPR050237">
    <property type="entry name" value="ATP-dep_AMP-bd_enzyme"/>
</dbReference>
<dbReference type="InterPro" id="IPR000873">
    <property type="entry name" value="AMP-dep_synth/lig_dom"/>
</dbReference>
<dbReference type="InterPro" id="IPR025110">
    <property type="entry name" value="AMP-bd_C"/>
</dbReference>
<reference evidence="4" key="1">
    <citation type="submission" date="2012-03" db="EMBL/GenBank/DDBJ databases">
        <title>Complete sequence of chromosome of Deinococcus peraridilitoris DSM 19664.</title>
        <authorList>
            <person name="Lucas S."/>
            <person name="Copeland A."/>
            <person name="Lapidus A."/>
            <person name="Glavina del Rio T."/>
            <person name="Dalin E."/>
            <person name="Tice H."/>
            <person name="Bruce D."/>
            <person name="Goodwin L."/>
            <person name="Pitluck S."/>
            <person name="Peters L."/>
            <person name="Mikhailova N."/>
            <person name="Lu M."/>
            <person name="Kyrpides N."/>
            <person name="Mavromatis K."/>
            <person name="Ivanova N."/>
            <person name="Brettin T."/>
            <person name="Detter J.C."/>
            <person name="Han C."/>
            <person name="Larimer F."/>
            <person name="Land M."/>
            <person name="Hauser L."/>
            <person name="Markowitz V."/>
            <person name="Cheng J.-F."/>
            <person name="Hugenholtz P."/>
            <person name="Woyke T."/>
            <person name="Wu D."/>
            <person name="Pukall R."/>
            <person name="Steenblock K."/>
            <person name="Brambilla E."/>
            <person name="Klenk H.-P."/>
            <person name="Eisen J.A."/>
        </authorList>
    </citation>
    <scope>NUCLEOTIDE SEQUENCE [LARGE SCALE GENOMIC DNA]</scope>
    <source>
        <strain evidence="4">DSM 19664 / LMG 22246 / CIP 109416 / KR-200</strain>
    </source>
</reference>
<protein>
    <submittedName>
        <fullName evidence="3">Acyl-CoA synthetase (AMP-forming)/AMP-acid ligase II</fullName>
    </submittedName>
</protein>
<dbReference type="RefSeq" id="WP_015236723.1">
    <property type="nucleotide sequence ID" value="NC_019793.1"/>
</dbReference>